<feature type="transmembrane region" description="Helical" evidence="8">
    <location>
        <begin position="288"/>
        <end position="306"/>
    </location>
</feature>
<dbReference type="PANTHER" id="PTHR33908">
    <property type="entry name" value="MANNOSYLTRANSFERASE YKCB-RELATED"/>
    <property type="match status" value="1"/>
</dbReference>
<gene>
    <name evidence="10" type="ORF">A2573_01255</name>
</gene>
<dbReference type="GO" id="GO:0009103">
    <property type="term" value="P:lipopolysaccharide biosynthetic process"/>
    <property type="evidence" value="ECO:0007669"/>
    <property type="project" value="UniProtKB-ARBA"/>
</dbReference>
<dbReference type="GO" id="GO:0005886">
    <property type="term" value="C:plasma membrane"/>
    <property type="evidence" value="ECO:0007669"/>
    <property type="project" value="UniProtKB-SubCell"/>
</dbReference>
<name>A0A1F8DIJ7_9BACT</name>
<proteinExistence type="predicted"/>
<comment type="caution">
    <text evidence="10">The sequence shown here is derived from an EMBL/GenBank/DDBJ whole genome shotgun (WGS) entry which is preliminary data.</text>
</comment>
<keyword evidence="6 8" id="KW-1133">Transmembrane helix</keyword>
<organism evidence="10 11">
    <name type="scientific">Candidatus Woesebacteria bacterium RIFOXYD1_FULL_43_18</name>
    <dbReference type="NCBI Taxonomy" id="1802551"/>
    <lineage>
        <taxon>Bacteria</taxon>
        <taxon>Candidatus Woeseibacteriota</taxon>
    </lineage>
</organism>
<feature type="transmembrane region" description="Helical" evidence="8">
    <location>
        <begin position="232"/>
        <end position="253"/>
    </location>
</feature>
<evidence type="ECO:0000256" key="4">
    <source>
        <dbReference type="ARBA" id="ARBA00022679"/>
    </source>
</evidence>
<feature type="transmembrane region" description="Helical" evidence="8">
    <location>
        <begin position="13"/>
        <end position="32"/>
    </location>
</feature>
<evidence type="ECO:0000256" key="5">
    <source>
        <dbReference type="ARBA" id="ARBA00022692"/>
    </source>
</evidence>
<dbReference type="Pfam" id="PF13231">
    <property type="entry name" value="PMT_2"/>
    <property type="match status" value="1"/>
</dbReference>
<evidence type="ECO:0000313" key="11">
    <source>
        <dbReference type="Proteomes" id="UP000177596"/>
    </source>
</evidence>
<dbReference type="GO" id="GO:0016763">
    <property type="term" value="F:pentosyltransferase activity"/>
    <property type="evidence" value="ECO:0007669"/>
    <property type="project" value="TreeGrafter"/>
</dbReference>
<feature type="transmembrane region" description="Helical" evidence="8">
    <location>
        <begin position="187"/>
        <end position="211"/>
    </location>
</feature>
<feature type="transmembrane region" description="Helical" evidence="8">
    <location>
        <begin position="367"/>
        <end position="385"/>
    </location>
</feature>
<dbReference type="PANTHER" id="PTHR33908:SF11">
    <property type="entry name" value="MEMBRANE PROTEIN"/>
    <property type="match status" value="1"/>
</dbReference>
<dbReference type="EMBL" id="MGIL01000014">
    <property type="protein sequence ID" value="OGM88242.1"/>
    <property type="molecule type" value="Genomic_DNA"/>
</dbReference>
<evidence type="ECO:0000256" key="7">
    <source>
        <dbReference type="ARBA" id="ARBA00023136"/>
    </source>
</evidence>
<dbReference type="InterPro" id="IPR038731">
    <property type="entry name" value="RgtA/B/C-like"/>
</dbReference>
<evidence type="ECO:0000256" key="8">
    <source>
        <dbReference type="SAM" id="Phobius"/>
    </source>
</evidence>
<feature type="transmembrane region" description="Helical" evidence="8">
    <location>
        <begin position="313"/>
        <end position="332"/>
    </location>
</feature>
<feature type="transmembrane region" description="Helical" evidence="8">
    <location>
        <begin position="110"/>
        <end position="130"/>
    </location>
</feature>
<evidence type="ECO:0000259" key="9">
    <source>
        <dbReference type="Pfam" id="PF13231"/>
    </source>
</evidence>
<keyword evidence="5 8" id="KW-0812">Transmembrane</keyword>
<feature type="domain" description="Glycosyltransferase RgtA/B/C/D-like" evidence="9">
    <location>
        <begin position="113"/>
        <end position="250"/>
    </location>
</feature>
<comment type="subcellular location">
    <subcellularLocation>
        <location evidence="1">Cell membrane</location>
        <topology evidence="1">Multi-pass membrane protein</topology>
    </subcellularLocation>
</comment>
<evidence type="ECO:0000256" key="3">
    <source>
        <dbReference type="ARBA" id="ARBA00022676"/>
    </source>
</evidence>
<reference evidence="10 11" key="1">
    <citation type="journal article" date="2016" name="Nat. Commun.">
        <title>Thousands of microbial genomes shed light on interconnected biogeochemical processes in an aquifer system.</title>
        <authorList>
            <person name="Anantharaman K."/>
            <person name="Brown C.T."/>
            <person name="Hug L.A."/>
            <person name="Sharon I."/>
            <person name="Castelle C.J."/>
            <person name="Probst A.J."/>
            <person name="Thomas B.C."/>
            <person name="Singh A."/>
            <person name="Wilkins M.J."/>
            <person name="Karaoz U."/>
            <person name="Brodie E.L."/>
            <person name="Williams K.H."/>
            <person name="Hubbard S.S."/>
            <person name="Banfield J.F."/>
        </authorList>
    </citation>
    <scope>NUCLEOTIDE SEQUENCE [LARGE SCALE GENOMIC DNA]</scope>
</reference>
<dbReference type="InterPro" id="IPR050297">
    <property type="entry name" value="LipidA_mod_glycosyltrf_83"/>
</dbReference>
<keyword evidence="3" id="KW-0328">Glycosyltransferase</keyword>
<feature type="transmembrane region" description="Helical" evidence="8">
    <location>
        <begin position="136"/>
        <end position="156"/>
    </location>
</feature>
<sequence>MYKKINRFYRGKYFEYLLLAIILVLGLALRLYKINNPIADWHSWRQADTASVSRVYVQQGVNLLIPRYHDISSIQTGIFNPNGYRVVEFPFYNAITAVAFNSFPKFSLEVWSRLITISTALVTSFFLYLIGKNLMGRWGGLLSAFFYLAIPFNIYFTRVILPDPMGVMFGIISLWAFLGFTTNNKKLLFPVSAIFMGAAMLVKPYLGFYLFPVIYLALKKYGIKKLLNDKKVITGAAAYLVLAFVPFFLWRIWEARFPEGIPFYEWAFNGNRIRFKPSFFYWIFGERLGHLILGSLGLIPFIFGVINTKVKNLFIHAFLAGALFYVIVVADANVMHDYYQILTIPAISLGLAAGTIYLWTTETYNKILTRIIVILSVIVMLITGWNQIVGNYQINHPEIIEAGHRVDKITPKDALVIAPYNGDTAFLYATNRWGWPAIEDSVDNIIKKGADYYVSVDLGSKDTKMIQAGFKTIEKTDKYIIIDLHSPLTIK</sequence>
<evidence type="ECO:0000256" key="2">
    <source>
        <dbReference type="ARBA" id="ARBA00022475"/>
    </source>
</evidence>
<feature type="transmembrane region" description="Helical" evidence="8">
    <location>
        <begin position="338"/>
        <end position="360"/>
    </location>
</feature>
<dbReference type="AlphaFoldDB" id="A0A1F8DIJ7"/>
<keyword evidence="2" id="KW-1003">Cell membrane</keyword>
<evidence type="ECO:0000256" key="1">
    <source>
        <dbReference type="ARBA" id="ARBA00004651"/>
    </source>
</evidence>
<evidence type="ECO:0000313" key="10">
    <source>
        <dbReference type="EMBL" id="OGM88242.1"/>
    </source>
</evidence>
<keyword evidence="4" id="KW-0808">Transferase</keyword>
<keyword evidence="7 8" id="KW-0472">Membrane</keyword>
<accession>A0A1F8DIJ7</accession>
<protein>
    <recommendedName>
        <fullName evidence="9">Glycosyltransferase RgtA/B/C/D-like domain-containing protein</fullName>
    </recommendedName>
</protein>
<dbReference type="Proteomes" id="UP000177596">
    <property type="component" value="Unassembled WGS sequence"/>
</dbReference>
<evidence type="ECO:0000256" key="6">
    <source>
        <dbReference type="ARBA" id="ARBA00022989"/>
    </source>
</evidence>